<evidence type="ECO:0000313" key="5">
    <source>
        <dbReference type="EMBL" id="QDL93757.1"/>
    </source>
</evidence>
<dbReference type="InterPro" id="IPR009594">
    <property type="entry name" value="Tscrpt_reg_HTH_AraC_N"/>
</dbReference>
<sequence length="296" mass="32805">MSAALDFIESRGGGQGRFSTPLPGIHIVRAFQDRLPIHNLYKPSLCVVLRGNKEIYFGDTCLHYAEMQCLLVSAEIPASGRMVGASVADPYIGVMIDFDVAELRDVLGKIDSPPVPPVEPGPCVFVGEVDQFLADCVARLCRMTMMPDPVPVLYPAAMRELYYFLLTGPYGSEVAKIALPETYAERIARSIHFIRGHYNETLRVEDLARKCGMSSSSFYHHFKEITSMSPVRYQKHLRLIEARRLMVSEGASVSQAAHHVGYESASQFSRDYGRTIGCPPKRDVANFKALLAAGSR</sequence>
<gene>
    <name evidence="5" type="ORF">FDP22_15775</name>
</gene>
<evidence type="ECO:0000259" key="4">
    <source>
        <dbReference type="PROSITE" id="PS01124"/>
    </source>
</evidence>
<feature type="domain" description="HTH araC/xylS-type" evidence="4">
    <location>
        <begin position="188"/>
        <end position="286"/>
    </location>
</feature>
<dbReference type="KEGG" id="ppru:FDP22_15775"/>
<dbReference type="InterPro" id="IPR009057">
    <property type="entry name" value="Homeodomain-like_sf"/>
</dbReference>
<evidence type="ECO:0000256" key="2">
    <source>
        <dbReference type="ARBA" id="ARBA00023125"/>
    </source>
</evidence>
<evidence type="ECO:0000256" key="1">
    <source>
        <dbReference type="ARBA" id="ARBA00023015"/>
    </source>
</evidence>
<dbReference type="GO" id="GO:0003700">
    <property type="term" value="F:DNA-binding transcription factor activity"/>
    <property type="evidence" value="ECO:0007669"/>
    <property type="project" value="InterPro"/>
</dbReference>
<name>A0A5B8FIW8_9RHOB</name>
<dbReference type="EMBL" id="CP040818">
    <property type="protein sequence ID" value="QDL93757.1"/>
    <property type="molecule type" value="Genomic_DNA"/>
</dbReference>
<dbReference type="Proteomes" id="UP000305888">
    <property type="component" value="Chromosome"/>
</dbReference>
<organism evidence="5 6">
    <name type="scientific">Paroceanicella profunda</name>
    <dbReference type="NCBI Taxonomy" id="2579971"/>
    <lineage>
        <taxon>Bacteria</taxon>
        <taxon>Pseudomonadati</taxon>
        <taxon>Pseudomonadota</taxon>
        <taxon>Alphaproteobacteria</taxon>
        <taxon>Rhodobacterales</taxon>
        <taxon>Paracoccaceae</taxon>
        <taxon>Paroceanicella</taxon>
    </lineage>
</organism>
<dbReference type="GO" id="GO:0043565">
    <property type="term" value="F:sequence-specific DNA binding"/>
    <property type="evidence" value="ECO:0007669"/>
    <property type="project" value="InterPro"/>
</dbReference>
<dbReference type="AlphaFoldDB" id="A0A5B8FIW8"/>
<dbReference type="PANTHER" id="PTHR43436:SF1">
    <property type="entry name" value="TRANSCRIPTIONAL REGULATORY PROTEIN"/>
    <property type="match status" value="1"/>
</dbReference>
<dbReference type="PROSITE" id="PS01124">
    <property type="entry name" value="HTH_ARAC_FAMILY_2"/>
    <property type="match status" value="1"/>
</dbReference>
<keyword evidence="6" id="KW-1185">Reference proteome</keyword>
<dbReference type="SUPFAM" id="SSF46689">
    <property type="entry name" value="Homeodomain-like"/>
    <property type="match status" value="2"/>
</dbReference>
<dbReference type="PANTHER" id="PTHR43436">
    <property type="entry name" value="ARAC-FAMILY TRANSCRIPTIONAL REGULATOR"/>
    <property type="match status" value="1"/>
</dbReference>
<dbReference type="Pfam" id="PF06719">
    <property type="entry name" value="AraC_N"/>
    <property type="match status" value="1"/>
</dbReference>
<evidence type="ECO:0000313" key="6">
    <source>
        <dbReference type="Proteomes" id="UP000305888"/>
    </source>
</evidence>
<keyword evidence="2" id="KW-0238">DNA-binding</keyword>
<evidence type="ECO:0000256" key="3">
    <source>
        <dbReference type="ARBA" id="ARBA00023163"/>
    </source>
</evidence>
<keyword evidence="1" id="KW-0805">Transcription regulation</keyword>
<dbReference type="SMART" id="SM00342">
    <property type="entry name" value="HTH_ARAC"/>
    <property type="match status" value="1"/>
</dbReference>
<keyword evidence="3" id="KW-0804">Transcription</keyword>
<protein>
    <submittedName>
        <fullName evidence="5">AraC family transcriptional regulator</fullName>
    </submittedName>
</protein>
<reference evidence="5 6" key="1">
    <citation type="submission" date="2019-06" db="EMBL/GenBank/DDBJ databases">
        <title>Genome sequence of Rhodobacteraceae bacterium D4M1.</title>
        <authorList>
            <person name="Cao J."/>
        </authorList>
    </citation>
    <scope>NUCLEOTIDE SEQUENCE [LARGE SCALE GENOMIC DNA]</scope>
    <source>
        <strain evidence="5 6">D4M1</strain>
    </source>
</reference>
<dbReference type="OrthoDB" id="9802263at2"/>
<dbReference type="InterPro" id="IPR018060">
    <property type="entry name" value="HTH_AraC"/>
</dbReference>
<proteinExistence type="predicted"/>
<dbReference type="InterPro" id="IPR018062">
    <property type="entry name" value="HTH_AraC-typ_CS"/>
</dbReference>
<dbReference type="PROSITE" id="PS00041">
    <property type="entry name" value="HTH_ARAC_FAMILY_1"/>
    <property type="match status" value="1"/>
</dbReference>
<dbReference type="Pfam" id="PF12833">
    <property type="entry name" value="HTH_18"/>
    <property type="match status" value="1"/>
</dbReference>
<dbReference type="Gene3D" id="1.10.10.60">
    <property type="entry name" value="Homeodomain-like"/>
    <property type="match status" value="1"/>
</dbReference>
<accession>A0A5B8FIW8</accession>